<dbReference type="PANTHER" id="PTHR46219:SF15">
    <property type="entry name" value="SHKT DOMAIN-CONTAINING PROTEIN"/>
    <property type="match status" value="1"/>
</dbReference>
<gene>
    <name evidence="3" type="ORF">HPLM_LOCUS332</name>
</gene>
<dbReference type="InterPro" id="IPR003582">
    <property type="entry name" value="ShKT_dom"/>
</dbReference>
<dbReference type="Pfam" id="PF01549">
    <property type="entry name" value="ShK"/>
    <property type="match status" value="2"/>
</dbReference>
<evidence type="ECO:0000313" key="5">
    <source>
        <dbReference type="WBParaSite" id="HPLM_0000033101-mRNA-1"/>
    </source>
</evidence>
<comment type="caution">
    <text evidence="1">Lacks conserved residue(s) required for the propagation of feature annotation.</text>
</comment>
<dbReference type="Gene3D" id="1.10.10.1940">
    <property type="match status" value="1"/>
</dbReference>
<feature type="domain" description="ShKT" evidence="2">
    <location>
        <begin position="201"/>
        <end position="241"/>
    </location>
</feature>
<evidence type="ECO:0000256" key="1">
    <source>
        <dbReference type="PROSITE-ProRule" id="PRU01005"/>
    </source>
</evidence>
<proteinExistence type="predicted"/>
<protein>
    <submittedName>
        <fullName evidence="5">ShKT domain-containing protein</fullName>
    </submittedName>
</protein>
<evidence type="ECO:0000313" key="4">
    <source>
        <dbReference type="Proteomes" id="UP000268014"/>
    </source>
</evidence>
<dbReference type="Proteomes" id="UP000268014">
    <property type="component" value="Unassembled WGS sequence"/>
</dbReference>
<dbReference type="PROSITE" id="PS51670">
    <property type="entry name" value="SHKT"/>
    <property type="match status" value="1"/>
</dbReference>
<dbReference type="PANTHER" id="PTHR46219">
    <property type="entry name" value="PROTEIN CBG11138"/>
    <property type="match status" value="1"/>
</dbReference>
<dbReference type="OrthoDB" id="5855340at2759"/>
<reference evidence="5" key="1">
    <citation type="submission" date="2017-02" db="UniProtKB">
        <authorList>
            <consortium name="WormBaseParasite"/>
        </authorList>
    </citation>
    <scope>IDENTIFICATION</scope>
</reference>
<accession>A0A0N4VSR4</accession>
<reference evidence="3 4" key="2">
    <citation type="submission" date="2018-11" db="EMBL/GenBank/DDBJ databases">
        <authorList>
            <consortium name="Pathogen Informatics"/>
        </authorList>
    </citation>
    <scope>NUCLEOTIDE SEQUENCE [LARGE SCALE GENOMIC DNA]</scope>
    <source>
        <strain evidence="3 4">MHpl1</strain>
    </source>
</reference>
<organism evidence="5">
    <name type="scientific">Haemonchus placei</name>
    <name type="common">Barber's pole worm</name>
    <dbReference type="NCBI Taxonomy" id="6290"/>
    <lineage>
        <taxon>Eukaryota</taxon>
        <taxon>Metazoa</taxon>
        <taxon>Ecdysozoa</taxon>
        <taxon>Nematoda</taxon>
        <taxon>Chromadorea</taxon>
        <taxon>Rhabditida</taxon>
        <taxon>Rhabditina</taxon>
        <taxon>Rhabditomorpha</taxon>
        <taxon>Strongyloidea</taxon>
        <taxon>Trichostrongylidae</taxon>
        <taxon>Haemonchus</taxon>
    </lineage>
</organism>
<name>A0A0N4VSR4_HAEPC</name>
<keyword evidence="4" id="KW-1185">Reference proteome</keyword>
<dbReference type="EMBL" id="UZAF01000206">
    <property type="protein sequence ID" value="VDO05100.1"/>
    <property type="molecule type" value="Genomic_DNA"/>
</dbReference>
<evidence type="ECO:0000313" key="3">
    <source>
        <dbReference type="EMBL" id="VDO05100.1"/>
    </source>
</evidence>
<evidence type="ECO:0000259" key="2">
    <source>
        <dbReference type="PROSITE" id="PS51670"/>
    </source>
</evidence>
<dbReference type="WBParaSite" id="HPLM_0000033101-mRNA-1">
    <property type="protein sequence ID" value="HPLM_0000033101-mRNA-1"/>
    <property type="gene ID" value="HPLM_0000033101"/>
</dbReference>
<dbReference type="STRING" id="6290.A0A0N4VSR4"/>
<dbReference type="AlphaFoldDB" id="A0A0N4VSR4"/>
<dbReference type="SMART" id="SM00254">
    <property type="entry name" value="ShKT"/>
    <property type="match status" value="2"/>
</dbReference>
<dbReference type="Gene3D" id="1.10.10.1870">
    <property type="entry name" value="ShTK domain-like"/>
    <property type="match status" value="1"/>
</dbReference>
<sequence length="245" mass="26897">MDDLNKELGGDDAIGRCDGQNNKAVAQARWHGISLSERMKSNRLAETYANASLTLDRRSKLKMSHQESFDLNEDIKTKSGVLATVLVLTPTIVVHAQLSECLNGGIGREFENIFIETVATACINGACVNSSYRCITTSVGQVCCEISQIRTVGQTAVTSSACVDRINPRTGRSDCPYVTGLCGDARYRQIMQQQCPRTCVCQDLVNTLTGMSDCGRMQQYCRNPYYQTLMSQQCPRTCGYCAVQG</sequence>